<feature type="compositionally biased region" description="Polar residues" evidence="1">
    <location>
        <begin position="276"/>
        <end position="288"/>
    </location>
</feature>
<evidence type="ECO:0000256" key="1">
    <source>
        <dbReference type="SAM" id="MobiDB-lite"/>
    </source>
</evidence>
<evidence type="ECO:0000313" key="2">
    <source>
        <dbReference type="Proteomes" id="UP001652583"/>
    </source>
</evidence>
<feature type="region of interest" description="Disordered" evidence="1">
    <location>
        <begin position="260"/>
        <end position="288"/>
    </location>
</feature>
<dbReference type="Proteomes" id="UP001652583">
    <property type="component" value="Chromosome E3"/>
</dbReference>
<keyword evidence="2" id="KW-1185">Reference proteome</keyword>
<gene>
    <name evidence="3" type="primary">LOC113594540</name>
</gene>
<sequence length="288" mass="31584">MVAFVQVDRPGLSSFAWSFIFPRKKYQQRKFQTFSSHAALFSVFSKCQTSTMSANFLSGVESKKLEFRVSLAIGSDKIDNVLAKETKEMNKGLLRRLMSPCAASRLPEPRASTSSGKVLLALTRPSRITCRPSWWLPSAGRVVTKDLRSCCFLPAPPALFPTALQMAILLRGFSLPPLAHLQRSPPTRCDQGPCPLVGGRLRGTSPSRHLPRQLLPPSRARVTVSLKHCPPHSCSCVITALALGCLLLLHLHLHLPPSPTQHPPGGWGRGRKHSISETPSIVNSCSRT</sequence>
<accession>A0ABM3PC82</accession>
<evidence type="ECO:0000313" key="3">
    <source>
        <dbReference type="RefSeq" id="XP_053069295.1"/>
    </source>
</evidence>
<reference evidence="3" key="1">
    <citation type="submission" date="2025-08" db="UniProtKB">
        <authorList>
            <consortium name="RefSeq"/>
        </authorList>
    </citation>
    <scope>IDENTIFICATION</scope>
    <source>
        <tissue evidence="3">Blood</tissue>
    </source>
</reference>
<dbReference type="GeneID" id="113594540"/>
<dbReference type="RefSeq" id="XP_053069295.1">
    <property type="nucleotide sequence ID" value="XM_053213320.1"/>
</dbReference>
<organism evidence="2 3">
    <name type="scientific">Acinonyx jubatus</name>
    <name type="common">Cheetah</name>
    <dbReference type="NCBI Taxonomy" id="32536"/>
    <lineage>
        <taxon>Eukaryota</taxon>
        <taxon>Metazoa</taxon>
        <taxon>Chordata</taxon>
        <taxon>Craniata</taxon>
        <taxon>Vertebrata</taxon>
        <taxon>Euteleostomi</taxon>
        <taxon>Mammalia</taxon>
        <taxon>Eutheria</taxon>
        <taxon>Laurasiatheria</taxon>
        <taxon>Carnivora</taxon>
        <taxon>Feliformia</taxon>
        <taxon>Felidae</taxon>
        <taxon>Felinae</taxon>
        <taxon>Acinonyx</taxon>
    </lineage>
</organism>
<proteinExistence type="predicted"/>
<protein>
    <submittedName>
        <fullName evidence="3">Uncharacterized protein LOC113594540</fullName>
    </submittedName>
</protein>
<name>A0ABM3PC82_ACIJB</name>